<evidence type="ECO:0000256" key="2">
    <source>
        <dbReference type="ARBA" id="ARBA00005683"/>
    </source>
</evidence>
<evidence type="ECO:0000313" key="12">
    <source>
        <dbReference type="Proteomes" id="UP000694388"/>
    </source>
</evidence>
<dbReference type="GO" id="GO:0030182">
    <property type="term" value="P:neuron differentiation"/>
    <property type="evidence" value="ECO:0007669"/>
    <property type="project" value="TreeGrafter"/>
</dbReference>
<dbReference type="GO" id="GO:0005615">
    <property type="term" value="C:extracellular space"/>
    <property type="evidence" value="ECO:0007669"/>
    <property type="project" value="TreeGrafter"/>
</dbReference>
<dbReference type="Pfam" id="PF00110">
    <property type="entry name" value="wnt"/>
    <property type="match status" value="1"/>
</dbReference>
<evidence type="ECO:0000256" key="9">
    <source>
        <dbReference type="ARBA" id="ARBA00023288"/>
    </source>
</evidence>
<dbReference type="Gene3D" id="3.30.2460.20">
    <property type="match status" value="1"/>
</dbReference>
<dbReference type="Ensembl" id="ENSEBUT00000020608.1">
    <property type="protein sequence ID" value="ENSEBUP00000020032.1"/>
    <property type="gene ID" value="ENSEBUG00000012445.1"/>
</dbReference>
<keyword evidence="5" id="KW-0272">Extracellular matrix</keyword>
<name>A0A8C4QSW1_EPTBU</name>
<evidence type="ECO:0000256" key="1">
    <source>
        <dbReference type="ARBA" id="ARBA00004498"/>
    </source>
</evidence>
<keyword evidence="6 10" id="KW-0879">Wnt signaling pathway</keyword>
<evidence type="ECO:0000256" key="7">
    <source>
        <dbReference type="ARBA" id="ARBA00023157"/>
    </source>
</evidence>
<dbReference type="PANTHER" id="PTHR12027">
    <property type="entry name" value="WNT RELATED"/>
    <property type="match status" value="1"/>
</dbReference>
<proteinExistence type="inferred from homology"/>
<keyword evidence="3 10" id="KW-0217">Developmental protein</keyword>
<dbReference type="OMA" id="CIHRTEV"/>
<organism evidence="11 12">
    <name type="scientific">Eptatretus burgeri</name>
    <name type="common">Inshore hagfish</name>
    <dbReference type="NCBI Taxonomy" id="7764"/>
    <lineage>
        <taxon>Eukaryota</taxon>
        <taxon>Metazoa</taxon>
        <taxon>Chordata</taxon>
        <taxon>Craniata</taxon>
        <taxon>Vertebrata</taxon>
        <taxon>Cyclostomata</taxon>
        <taxon>Myxini</taxon>
        <taxon>Myxiniformes</taxon>
        <taxon>Myxinidae</taxon>
        <taxon>Eptatretinae</taxon>
        <taxon>Eptatretus</taxon>
    </lineage>
</organism>
<dbReference type="GO" id="GO:0005109">
    <property type="term" value="F:frizzled binding"/>
    <property type="evidence" value="ECO:0007669"/>
    <property type="project" value="TreeGrafter"/>
</dbReference>
<protein>
    <recommendedName>
        <fullName evidence="10">Protein Wnt</fullName>
    </recommendedName>
</protein>
<dbReference type="PRINTS" id="PR01349">
    <property type="entry name" value="WNTPROTEIN"/>
</dbReference>
<dbReference type="AlphaFoldDB" id="A0A8C4QSW1"/>
<keyword evidence="7" id="KW-1015">Disulfide bond</keyword>
<dbReference type="Proteomes" id="UP000694388">
    <property type="component" value="Unplaced"/>
</dbReference>
<sequence>MPVSVSERAVELYTNGRTWSLWLPSACGWRRAASGRRDTCVPVPATREAAYMHAVTAAGVAHAVAMACIRGTLRGCGCDVDKQGFSSMSGTPAAKFRWGGCSADVNYGLDFSRDFVDQRENTQSARSLMNLHNNEAGRRVLEQTIKLQCRCHGASGSCSLKTCWNSLPSFREVAMALKSRYNKAIQVQAFLAGRKRLPTFLRVKRVQGFRKPQPRQLVFLDHSPSYCEASAVIGNMGTDGRTCRRAKGKGRMAHDSCDLLCCGRGYDTREVTVVSRCNCTFYWCCNVRCHNCIHRTEVFTCK</sequence>
<dbReference type="GO" id="GO:0045165">
    <property type="term" value="P:cell fate commitment"/>
    <property type="evidence" value="ECO:0007669"/>
    <property type="project" value="TreeGrafter"/>
</dbReference>
<evidence type="ECO:0000256" key="3">
    <source>
        <dbReference type="ARBA" id="ARBA00022473"/>
    </source>
</evidence>
<reference evidence="11" key="1">
    <citation type="submission" date="2025-08" db="UniProtKB">
        <authorList>
            <consortium name="Ensembl"/>
        </authorList>
    </citation>
    <scope>IDENTIFICATION</scope>
</reference>
<comment type="similarity">
    <text evidence="2 10">Belongs to the Wnt family.</text>
</comment>
<accession>A0A8C4QSW1</accession>
<dbReference type="GO" id="GO:0046330">
    <property type="term" value="P:positive regulation of JNK cascade"/>
    <property type="evidence" value="ECO:0007669"/>
    <property type="project" value="TreeGrafter"/>
</dbReference>
<evidence type="ECO:0000256" key="5">
    <source>
        <dbReference type="ARBA" id="ARBA00022530"/>
    </source>
</evidence>
<evidence type="ECO:0000256" key="4">
    <source>
        <dbReference type="ARBA" id="ARBA00022525"/>
    </source>
</evidence>
<dbReference type="GO" id="GO:0060070">
    <property type="term" value="P:canonical Wnt signaling pathway"/>
    <property type="evidence" value="ECO:0007669"/>
    <property type="project" value="TreeGrafter"/>
</dbReference>
<dbReference type="FunFam" id="3.30.2460.20:FF:000001">
    <property type="entry name" value="Wnt homolog"/>
    <property type="match status" value="1"/>
</dbReference>
<comment type="function">
    <text evidence="10">Ligand for members of the frizzled family of seven transmembrane receptors.</text>
</comment>
<dbReference type="GO" id="GO:0005125">
    <property type="term" value="F:cytokine activity"/>
    <property type="evidence" value="ECO:0007669"/>
    <property type="project" value="TreeGrafter"/>
</dbReference>
<keyword evidence="8" id="KW-0325">Glycoprotein</keyword>
<comment type="subcellular location">
    <subcellularLocation>
        <location evidence="1 10">Secreted</location>
        <location evidence="1 10">Extracellular space</location>
        <location evidence="1 10">Extracellular matrix</location>
    </subcellularLocation>
</comment>
<evidence type="ECO:0000313" key="11">
    <source>
        <dbReference type="Ensembl" id="ENSEBUP00000020032.1"/>
    </source>
</evidence>
<dbReference type="InterPro" id="IPR043158">
    <property type="entry name" value="Wnt_C"/>
</dbReference>
<keyword evidence="12" id="KW-1185">Reference proteome</keyword>
<dbReference type="GeneTree" id="ENSGT00940000158861"/>
<dbReference type="InterPro" id="IPR005817">
    <property type="entry name" value="Wnt"/>
</dbReference>
<keyword evidence="9" id="KW-0449">Lipoprotein</keyword>
<evidence type="ECO:0000256" key="10">
    <source>
        <dbReference type="RuleBase" id="RU003500"/>
    </source>
</evidence>
<keyword evidence="4" id="KW-0964">Secreted</keyword>
<evidence type="ECO:0000256" key="6">
    <source>
        <dbReference type="ARBA" id="ARBA00022687"/>
    </source>
</evidence>
<dbReference type="SMART" id="SM00097">
    <property type="entry name" value="WNT1"/>
    <property type="match status" value="1"/>
</dbReference>
<reference evidence="11" key="2">
    <citation type="submission" date="2025-09" db="UniProtKB">
        <authorList>
            <consortium name="Ensembl"/>
        </authorList>
    </citation>
    <scope>IDENTIFICATION</scope>
</reference>
<evidence type="ECO:0000256" key="8">
    <source>
        <dbReference type="ARBA" id="ARBA00023180"/>
    </source>
</evidence>
<dbReference type="PANTHER" id="PTHR12027:SF112">
    <property type="entry name" value="PROTEIN WNT-2"/>
    <property type="match status" value="1"/>
</dbReference>